<dbReference type="Proteomes" id="UP001596104">
    <property type="component" value="Unassembled WGS sequence"/>
</dbReference>
<accession>A0ABW0H7U5</accession>
<proteinExistence type="predicted"/>
<dbReference type="RefSeq" id="WP_152016436.1">
    <property type="nucleotide sequence ID" value="NZ_JBHSLV010000010.1"/>
</dbReference>
<evidence type="ECO:0000313" key="2">
    <source>
        <dbReference type="Proteomes" id="UP001596104"/>
    </source>
</evidence>
<name>A0ABW0H7U5_9HYPH</name>
<evidence type="ECO:0000313" key="1">
    <source>
        <dbReference type="EMBL" id="MFC5392413.1"/>
    </source>
</evidence>
<gene>
    <name evidence="1" type="ORF">ACFPPC_07140</name>
</gene>
<organism evidence="1 2">
    <name type="scientific">Bosea vestrisii</name>
    <dbReference type="NCBI Taxonomy" id="151416"/>
    <lineage>
        <taxon>Bacteria</taxon>
        <taxon>Pseudomonadati</taxon>
        <taxon>Pseudomonadota</taxon>
        <taxon>Alphaproteobacteria</taxon>
        <taxon>Hyphomicrobiales</taxon>
        <taxon>Boseaceae</taxon>
        <taxon>Bosea</taxon>
    </lineage>
</organism>
<dbReference type="EMBL" id="JBHSLV010000010">
    <property type="protein sequence ID" value="MFC5392413.1"/>
    <property type="molecule type" value="Genomic_DNA"/>
</dbReference>
<comment type="caution">
    <text evidence="1">The sequence shown here is derived from an EMBL/GenBank/DDBJ whole genome shotgun (WGS) entry which is preliminary data.</text>
</comment>
<sequence length="85" mass="9336">MANVGENVSETNLEQLKIIFNTLYLCLEFAMKHISAREGSEAAADFKRQLLEALTTGDINMALLEENKTFDIVVSKIEGLGNTSA</sequence>
<keyword evidence="2" id="KW-1185">Reference proteome</keyword>
<reference evidence="2" key="1">
    <citation type="journal article" date="2019" name="Int. J. Syst. Evol. Microbiol.">
        <title>The Global Catalogue of Microorganisms (GCM) 10K type strain sequencing project: providing services to taxonomists for standard genome sequencing and annotation.</title>
        <authorList>
            <consortium name="The Broad Institute Genomics Platform"/>
            <consortium name="The Broad Institute Genome Sequencing Center for Infectious Disease"/>
            <person name="Wu L."/>
            <person name="Ma J."/>
        </authorList>
    </citation>
    <scope>NUCLEOTIDE SEQUENCE [LARGE SCALE GENOMIC DNA]</scope>
    <source>
        <strain evidence="2">CGMCC 1.16326</strain>
    </source>
</reference>
<protein>
    <submittedName>
        <fullName evidence="1">Uncharacterized protein</fullName>
    </submittedName>
</protein>